<reference evidence="10" key="2">
    <citation type="submission" date="2025-08" db="UniProtKB">
        <authorList>
            <consortium name="Ensembl"/>
        </authorList>
    </citation>
    <scope>IDENTIFICATION</scope>
</reference>
<evidence type="ECO:0000313" key="11">
    <source>
        <dbReference type="Proteomes" id="UP000265120"/>
    </source>
</evidence>
<dbReference type="AlphaFoldDB" id="A0A3P8WP06"/>
<protein>
    <submittedName>
        <fullName evidence="10">MORC family CW-type zinc finger 2</fullName>
    </submittedName>
</protein>
<dbReference type="Pfam" id="PF17942">
    <property type="entry name" value="Morc6_S5"/>
    <property type="match status" value="1"/>
</dbReference>
<feature type="region of interest" description="Disordered" evidence="8">
    <location>
        <begin position="533"/>
        <end position="632"/>
    </location>
</feature>
<evidence type="ECO:0000256" key="2">
    <source>
        <dbReference type="ARBA" id="ARBA00022723"/>
    </source>
</evidence>
<dbReference type="InterPro" id="IPR041006">
    <property type="entry name" value="Morc_S5"/>
</dbReference>
<accession>A0A3P8WP06</accession>
<evidence type="ECO:0000313" key="10">
    <source>
        <dbReference type="Ensembl" id="ENSCSEP00000027246.1"/>
    </source>
</evidence>
<evidence type="ECO:0000256" key="3">
    <source>
        <dbReference type="ARBA" id="ARBA00022771"/>
    </source>
</evidence>
<evidence type="ECO:0000259" key="9">
    <source>
        <dbReference type="PROSITE" id="PS51050"/>
    </source>
</evidence>
<feature type="coiled-coil region" evidence="7">
    <location>
        <begin position="489"/>
        <end position="520"/>
    </location>
</feature>
<organism evidence="10 11">
    <name type="scientific">Cynoglossus semilaevis</name>
    <name type="common">Tongue sole</name>
    <dbReference type="NCBI Taxonomy" id="244447"/>
    <lineage>
        <taxon>Eukaryota</taxon>
        <taxon>Metazoa</taxon>
        <taxon>Chordata</taxon>
        <taxon>Craniata</taxon>
        <taxon>Vertebrata</taxon>
        <taxon>Euteleostomi</taxon>
        <taxon>Actinopterygii</taxon>
        <taxon>Neopterygii</taxon>
        <taxon>Teleostei</taxon>
        <taxon>Neoteleostei</taxon>
        <taxon>Acanthomorphata</taxon>
        <taxon>Carangaria</taxon>
        <taxon>Pleuronectiformes</taxon>
        <taxon>Pleuronectoidei</taxon>
        <taxon>Cynoglossidae</taxon>
        <taxon>Cynoglossinae</taxon>
        <taxon>Cynoglossus</taxon>
    </lineage>
</organism>
<dbReference type="SUPFAM" id="SSF55874">
    <property type="entry name" value="ATPase domain of HSP90 chaperone/DNA topoisomerase II/histidine kinase"/>
    <property type="match status" value="1"/>
</dbReference>
<dbReference type="Pfam" id="PF23327">
    <property type="entry name" value="Chromo_MORC2_6th"/>
    <property type="match status" value="1"/>
</dbReference>
<dbReference type="InterPro" id="IPR011124">
    <property type="entry name" value="Znf_CW"/>
</dbReference>
<dbReference type="Ensembl" id="ENSCSET00000027613.1">
    <property type="protein sequence ID" value="ENSCSEP00000027246.1"/>
    <property type="gene ID" value="ENSCSEG00000017312.1"/>
</dbReference>
<evidence type="ECO:0000256" key="7">
    <source>
        <dbReference type="SAM" id="Coils"/>
    </source>
</evidence>
<reference evidence="10 11" key="1">
    <citation type="journal article" date="2014" name="Nat. Genet.">
        <title>Whole-genome sequence of a flatfish provides insights into ZW sex chromosome evolution and adaptation to a benthic lifestyle.</title>
        <authorList>
            <person name="Chen S."/>
            <person name="Zhang G."/>
            <person name="Shao C."/>
            <person name="Huang Q."/>
            <person name="Liu G."/>
            <person name="Zhang P."/>
            <person name="Song W."/>
            <person name="An N."/>
            <person name="Chalopin D."/>
            <person name="Volff J.N."/>
            <person name="Hong Y."/>
            <person name="Li Q."/>
            <person name="Sha Z."/>
            <person name="Zhou H."/>
            <person name="Xie M."/>
            <person name="Yu Q."/>
            <person name="Liu Y."/>
            <person name="Xiang H."/>
            <person name="Wang N."/>
            <person name="Wu K."/>
            <person name="Yang C."/>
            <person name="Zhou Q."/>
            <person name="Liao X."/>
            <person name="Yang L."/>
            <person name="Hu Q."/>
            <person name="Zhang J."/>
            <person name="Meng L."/>
            <person name="Jin L."/>
            <person name="Tian Y."/>
            <person name="Lian J."/>
            <person name="Yang J."/>
            <person name="Miao G."/>
            <person name="Liu S."/>
            <person name="Liang Z."/>
            <person name="Yan F."/>
            <person name="Li Y."/>
            <person name="Sun B."/>
            <person name="Zhang H."/>
            <person name="Zhang J."/>
            <person name="Zhu Y."/>
            <person name="Du M."/>
            <person name="Zhao Y."/>
            <person name="Schartl M."/>
            <person name="Tang Q."/>
            <person name="Wang J."/>
        </authorList>
    </citation>
    <scope>NUCLEOTIDE SEQUENCE</scope>
</reference>
<dbReference type="Gene3D" id="3.30.40.100">
    <property type="match status" value="1"/>
</dbReference>
<evidence type="ECO:0000256" key="8">
    <source>
        <dbReference type="SAM" id="MobiDB-lite"/>
    </source>
</evidence>
<dbReference type="Pfam" id="PF07496">
    <property type="entry name" value="zf-CW"/>
    <property type="match status" value="1"/>
</dbReference>
<evidence type="ECO:0000256" key="6">
    <source>
        <dbReference type="ARBA" id="ARBA00023242"/>
    </source>
</evidence>
<dbReference type="InterPro" id="IPR056360">
    <property type="entry name" value="Chromo_MORC2_6th"/>
</dbReference>
<dbReference type="InterPro" id="IPR036890">
    <property type="entry name" value="HATPase_C_sf"/>
</dbReference>
<dbReference type="PROSITE" id="PS51050">
    <property type="entry name" value="ZF_CW"/>
    <property type="match status" value="1"/>
</dbReference>
<proteinExistence type="predicted"/>
<dbReference type="GeneTree" id="ENSGT00940000153998"/>
<feature type="domain" description="CW-type" evidence="9">
    <location>
        <begin position="429"/>
        <end position="483"/>
    </location>
</feature>
<evidence type="ECO:0000256" key="1">
    <source>
        <dbReference type="ARBA" id="ARBA00004123"/>
    </source>
</evidence>
<dbReference type="FunFam" id="3.30.40.100:FF:000001">
    <property type="entry name" value="MORC family CW-type zinc finger protein 2"/>
    <property type="match status" value="1"/>
</dbReference>
<keyword evidence="11" id="KW-1185">Reference proteome</keyword>
<feature type="coiled-coil region" evidence="7">
    <location>
        <begin position="818"/>
        <end position="852"/>
    </location>
</feature>
<dbReference type="OMA" id="ILWNCLR"/>
<keyword evidence="5 7" id="KW-0175">Coiled coil</keyword>
<dbReference type="PANTHER" id="PTHR23337">
    <property type="entry name" value="ZINC FINGER CW-TYPE COILED-COIL DOMAIN PROTEIN 1"/>
    <property type="match status" value="1"/>
</dbReference>
<evidence type="ECO:0000256" key="5">
    <source>
        <dbReference type="ARBA" id="ARBA00023054"/>
    </source>
</evidence>
<keyword evidence="4" id="KW-0862">Zinc</keyword>
<sequence length="877" mass="99811">MLCFLDDGIGMDPNEAMHVIQFGKSSKRSPVSTQIGQYGNGLKSGSMRIGKDFILFTKKGNSLTCLFLSRTFHEEEGLDEVIVPLPSWDLKTKEPLTSDPEKYAMETELIFKYSPFKNEQQLMKQFNKIESSSGTLVIIYNLKLMDNREPELDVDTDRQDILMAGTHAEGVKPERRSFRAYAAVLYIDPRMRIFIQGHKVRTKRLSCCLYKPRVYKYSSTRFKTRAEQEVKKADHLAKICEFQKASEAESKRLDFEARLGNDISRDSRVTLRKVQDSAMMLQRDADMKKRILEAKQKALKEPKELNFVFGVNIEERDLDGMFVYNCSRLIKMYEKTGPQLEGGMACGGVVGVVDVPYLVLEPTHNKQDFADAKEYRHLLKSMGEHLAQYWRDTNIAQKGIVKFWDEFGYLSASWSALPSSELRYKRRRAMEIPITMQCDKCLKWRTLPFQMDAVDKRYPDSWVCLMNPDGNQDRCDAPEQKHNFPVGVLKKEKVTVEDKQKELAEKIRQQQEKLEALQKTSIIKSAADVKKLPLNATRSSDRPTRPRSPPLPAHLKNAPSGAPARASSLRPTRAAAAPPKVEPSKSKAVSKTPFAPESLVPKASAKTPPPTRSLRAPDKAPQPENDSKNAQKGEMINSIVDSSGGGKLQFLPVYLFLTDKGLLVEVRVNKEWFTGKVIAVETNKESIRWKIKFDYVPRNTPKDRWVFKGSDEVRLMRPPSPICQTPDTQQETEKGPAPMEPDTTQPGTSREVTDNLVTMLRTMLRYFFPPAFRIPKDDVNSMTAEELVSFPLKEYFQQYESGLQSLCNSYQSRADARAKAVEEKNHSTEVKLKEANEKLQKLRTNIVALLQKVQEDIDISTDDELDAYIEDLLTKGD</sequence>
<reference evidence="10" key="3">
    <citation type="submission" date="2025-09" db="UniProtKB">
        <authorList>
            <consortium name="Ensembl"/>
        </authorList>
    </citation>
    <scope>IDENTIFICATION</scope>
</reference>
<evidence type="ECO:0000256" key="4">
    <source>
        <dbReference type="ARBA" id="ARBA00022833"/>
    </source>
</evidence>
<keyword evidence="3" id="KW-0863">Zinc-finger</keyword>
<feature type="region of interest" description="Disordered" evidence="8">
    <location>
        <begin position="718"/>
        <end position="750"/>
    </location>
</feature>
<keyword evidence="6" id="KW-0539">Nucleus</keyword>
<dbReference type="Proteomes" id="UP000265120">
    <property type="component" value="Chromosome Z"/>
</dbReference>
<dbReference type="Pfam" id="PF13589">
    <property type="entry name" value="HATPase_c_3"/>
    <property type="match status" value="1"/>
</dbReference>
<dbReference type="PANTHER" id="PTHR23337:SF3">
    <property type="entry name" value="MORC FAMILY CW-TYPE ZINC FINGER 2"/>
    <property type="match status" value="1"/>
</dbReference>
<dbReference type="GO" id="GO:0005634">
    <property type="term" value="C:nucleus"/>
    <property type="evidence" value="ECO:0007669"/>
    <property type="project" value="UniProtKB-SubCell"/>
</dbReference>
<name>A0A3P8WP06_CYNSE</name>
<comment type="subcellular location">
    <subcellularLocation>
        <location evidence="1">Nucleus</location>
    </subcellularLocation>
</comment>
<keyword evidence="2" id="KW-0479">Metal-binding</keyword>
<dbReference type="GO" id="GO:0008270">
    <property type="term" value="F:zinc ion binding"/>
    <property type="evidence" value="ECO:0007669"/>
    <property type="project" value="UniProtKB-KW"/>
</dbReference>